<keyword evidence="6" id="KW-1185">Reference proteome</keyword>
<evidence type="ECO:0000313" key="6">
    <source>
        <dbReference type="Proteomes" id="UP001230188"/>
    </source>
</evidence>
<comment type="caution">
    <text evidence="5">The sequence shown here is derived from an EMBL/GenBank/DDBJ whole genome shotgun (WGS) entry which is preliminary data.</text>
</comment>
<evidence type="ECO:0000313" key="5">
    <source>
        <dbReference type="EMBL" id="KAJ8601525.1"/>
    </source>
</evidence>
<organism evidence="5 6">
    <name type="scientific">Chrysophaeum taylorii</name>
    <dbReference type="NCBI Taxonomy" id="2483200"/>
    <lineage>
        <taxon>Eukaryota</taxon>
        <taxon>Sar</taxon>
        <taxon>Stramenopiles</taxon>
        <taxon>Ochrophyta</taxon>
        <taxon>Pelagophyceae</taxon>
        <taxon>Pelagomonadales</taxon>
        <taxon>Pelagomonadaceae</taxon>
        <taxon>Chrysophaeum</taxon>
    </lineage>
</organism>
<dbReference type="SUPFAM" id="SSF52743">
    <property type="entry name" value="Subtilisin-like"/>
    <property type="match status" value="1"/>
</dbReference>
<comment type="catalytic activity">
    <reaction evidence="1">
        <text>Hydrolysis of proteins with broad specificity for peptide bonds, and a preference for a large uncharged residue in P1. Hydrolyzes peptide amides.</text>
        <dbReference type="EC" id="3.4.21.62"/>
    </reaction>
</comment>
<dbReference type="EC" id="3.4.21.62" evidence="2"/>
<dbReference type="PANTHER" id="PTHR43399:SF5">
    <property type="entry name" value="PEPTIDASE S8 FAMILY WITH PROTEASE-ASSOCIATED DOMAIN"/>
    <property type="match status" value="1"/>
</dbReference>
<dbReference type="InterPro" id="IPR022398">
    <property type="entry name" value="Peptidase_S8_His-AS"/>
</dbReference>
<dbReference type="InterPro" id="IPR000209">
    <property type="entry name" value="Peptidase_S8/S53_dom"/>
</dbReference>
<reference evidence="5" key="1">
    <citation type="submission" date="2023-01" db="EMBL/GenBank/DDBJ databases">
        <title>Metagenome sequencing of chrysophaentin producing Chrysophaeum taylorii.</title>
        <authorList>
            <person name="Davison J."/>
            <person name="Bewley C."/>
        </authorList>
    </citation>
    <scope>NUCLEOTIDE SEQUENCE</scope>
    <source>
        <strain evidence="5">NIES-1699</strain>
    </source>
</reference>
<dbReference type="InterPro" id="IPR051048">
    <property type="entry name" value="Peptidase_S8/S53_subtilisin"/>
</dbReference>
<evidence type="ECO:0000256" key="1">
    <source>
        <dbReference type="ARBA" id="ARBA00023529"/>
    </source>
</evidence>
<gene>
    <name evidence="5" type="ORF">CTAYLR_008012</name>
</gene>
<dbReference type="PANTHER" id="PTHR43399">
    <property type="entry name" value="SUBTILISIN-RELATED"/>
    <property type="match status" value="1"/>
</dbReference>
<protein>
    <recommendedName>
        <fullName evidence="2">subtilisin</fullName>
        <ecNumber evidence="2">3.4.21.62</ecNumber>
    </recommendedName>
</protein>
<evidence type="ECO:0000259" key="4">
    <source>
        <dbReference type="Pfam" id="PF00082"/>
    </source>
</evidence>
<name>A0AAD7UC13_9STRA</name>
<dbReference type="PROSITE" id="PS00137">
    <property type="entry name" value="SUBTILASE_HIS"/>
    <property type="match status" value="1"/>
</dbReference>
<dbReference type="SUPFAM" id="SSF49785">
    <property type="entry name" value="Galactose-binding domain-like"/>
    <property type="match status" value="1"/>
</dbReference>
<feature type="domain" description="Peptidase S8/S53" evidence="4">
    <location>
        <begin position="111"/>
        <end position="385"/>
    </location>
</feature>
<dbReference type="EMBL" id="JAQMWT010000424">
    <property type="protein sequence ID" value="KAJ8601525.1"/>
    <property type="molecule type" value="Genomic_DNA"/>
</dbReference>
<dbReference type="Pfam" id="PF00082">
    <property type="entry name" value="Peptidase_S8"/>
    <property type="match status" value="1"/>
</dbReference>
<dbReference type="Gene3D" id="2.60.120.380">
    <property type="match status" value="2"/>
</dbReference>
<proteinExistence type="predicted"/>
<feature type="region of interest" description="Disordered" evidence="3">
    <location>
        <begin position="355"/>
        <end position="384"/>
    </location>
</feature>
<evidence type="ECO:0000256" key="2">
    <source>
        <dbReference type="ARBA" id="ARBA00023619"/>
    </source>
</evidence>
<dbReference type="GO" id="GO:0004252">
    <property type="term" value="F:serine-type endopeptidase activity"/>
    <property type="evidence" value="ECO:0007669"/>
    <property type="project" value="UniProtKB-EC"/>
</dbReference>
<evidence type="ECO:0000256" key="3">
    <source>
        <dbReference type="SAM" id="MobiDB-lite"/>
    </source>
</evidence>
<dbReference type="InterPro" id="IPR036852">
    <property type="entry name" value="Peptidase_S8/S53_dom_sf"/>
</dbReference>
<dbReference type="Proteomes" id="UP001230188">
    <property type="component" value="Unassembled WGS sequence"/>
</dbReference>
<sequence length="1283" mass="137953">MPLELVVDVEQDVSQIVATAVEAWFERETKTNATPWASKAMDVGKRTLVVRNCPRERIDDLASVLVAVDGVIAVAAEQRPRRYNYNARWIVETNDPSSKATPLHTDMGLSGENVVINVNDDGIDVFSCWFRDDDLPIVEASLESTAALTVYFDDYYYYTPDLNSDLYFYDNTDHRKIRYAFWPFYDPISNPDEFSYNPGMHGSHVAGSALGSSPAFRRVSTDDVVDYTGDGIAPDAKIAFLDMSPLDDDDDDEDDLYPPANFDDVPLALTYDLGARISSNSWGSSSGEYGSRSAQIDDFCFKNQDTLVLFAAGNDGHDPNTIGSPGVAKNVLTVGASASYDIAGLDAALAATQSPTPSTIFPSRQPTSFETDGSLASQSSLSGTLETGDSLRFEIAIDETIAAVISTCGSDFDTTLALWGVRDDGQDSRLLYNDDDCGDCCGENPYTSRITSTFSNDDRYYVVRFRVLSGFAGGGGTYELSLTETTPFPTYSPTPWTPVGTVGDGDSVSGTLGYDESHYFRVSIETSEATTISVSTCGSSDFDTILRLLLRDDDGQFSEVAYDDDCYCCDTNYLASEITARLAADGDYYVQVSGFGFSGGTYELSLTVATPSPSNSPTPFQSDGTLRLGESVTGTLEPNQNLRFELIVATLSPGEAYFVSLSGIGGDGGSYVITTTYNEATPGPTPEISTLGLDEVATTYMTAGGTLRFEVNLDSTGPVNEKVRVTTCGSAFDTVLSLLVVSDEGSFETVASNDDCFCCSADSDKGYLQSGIETMLESDKTYVVVVEGKSSFDAGIAYVSMRLPAASTKTAVSTPDVVDFSSRGPTTDGRIKPDIVAPGIKQSAALKALIIAAGRYMNGTEANRITSTYSNFPTFPNYDQGFGLVETRARSFFPTTCVPPPFFGIFQVVLSQVFNQTSVFVDGNYSDMAWVNATDDVKTYEFVVEDAATSADRELRIVLSWHDPPSSLFASSSLLLNDLDLVVESANGDMFYPNFGDPIGDHVNNVERVVITDPLPGVAYTATVSVTSLSEAQPFALVAAGPFVKTASLYPNLAGACVDDAAWYKKASSQLAFAFPTGIQGDPAKDCSWVSSFVPARCAVKGEDDTWAFSSCPQACDACKDAPCAGDSTSWYFGSTPSRDCSWVADAGGNRCPKIGNDGTFAFEACPFACQTCSYDGCKDSSEWSKPDEPSRDCAWVAEAKSNRCIVVGADGTYAYESCKASCAACYEAITGSECANSASWYKRGDPSKHCDWISSFVPKRCVVKGDDDEWAFEQCPVACDTC</sequence>
<dbReference type="GO" id="GO:0006508">
    <property type="term" value="P:proteolysis"/>
    <property type="evidence" value="ECO:0007669"/>
    <property type="project" value="InterPro"/>
</dbReference>
<dbReference type="InterPro" id="IPR008979">
    <property type="entry name" value="Galactose-bd-like_sf"/>
</dbReference>
<accession>A0AAD7UC13</accession>
<dbReference type="Gene3D" id="3.40.50.200">
    <property type="entry name" value="Peptidase S8/S53 domain"/>
    <property type="match status" value="2"/>
</dbReference>